<dbReference type="PANTHER" id="PTHR34584">
    <property type="entry name" value="NA(+)/H(+) ANTIPORTER SUBUNIT E1"/>
    <property type="match status" value="1"/>
</dbReference>
<dbReference type="Proteomes" id="UP001161390">
    <property type="component" value="Unassembled WGS sequence"/>
</dbReference>
<keyword evidence="9" id="KW-1185">Reference proteome</keyword>
<keyword evidence="3" id="KW-1003">Cell membrane</keyword>
<sequence>MLRFATILLIALAATWWVLSGYTKPLLLTLGAISLGLVLIMTIRMRIVDEETAPYLTVPQALAYFAWLMVEIVKANLAVVRAVVSPNLEVSPTLTKIPTGQKSALARTMFANSITLTPGTVSVDMQDDHILVHALLSEMSAPEDFEEMSDRSAWAVGEPEAGTAE</sequence>
<evidence type="ECO:0000256" key="6">
    <source>
        <dbReference type="ARBA" id="ARBA00023136"/>
    </source>
</evidence>
<proteinExistence type="inferred from homology"/>
<evidence type="ECO:0000256" key="2">
    <source>
        <dbReference type="ARBA" id="ARBA00006228"/>
    </source>
</evidence>
<evidence type="ECO:0000313" key="9">
    <source>
        <dbReference type="Proteomes" id="UP001161390"/>
    </source>
</evidence>
<evidence type="ECO:0000256" key="1">
    <source>
        <dbReference type="ARBA" id="ARBA00004651"/>
    </source>
</evidence>
<comment type="caution">
    <text evidence="8">The sequence shown here is derived from an EMBL/GenBank/DDBJ whole genome shotgun (WGS) entry which is preliminary data.</text>
</comment>
<evidence type="ECO:0000256" key="5">
    <source>
        <dbReference type="ARBA" id="ARBA00022989"/>
    </source>
</evidence>
<keyword evidence="4 7" id="KW-0812">Transmembrane</keyword>
<gene>
    <name evidence="8" type="ORF">GCM10007854_06400</name>
</gene>
<reference evidence="8" key="2">
    <citation type="submission" date="2023-01" db="EMBL/GenBank/DDBJ databases">
        <title>Draft genome sequence of Algimonas porphyrae strain NBRC 108216.</title>
        <authorList>
            <person name="Sun Q."/>
            <person name="Mori K."/>
        </authorList>
    </citation>
    <scope>NUCLEOTIDE SEQUENCE</scope>
    <source>
        <strain evidence="8">NBRC 108216</strain>
    </source>
</reference>
<dbReference type="RefSeq" id="WP_284369543.1">
    <property type="nucleotide sequence ID" value="NZ_BSNJ01000001.1"/>
</dbReference>
<dbReference type="Pfam" id="PF01899">
    <property type="entry name" value="MNHE"/>
    <property type="match status" value="1"/>
</dbReference>
<comment type="similarity">
    <text evidence="2">Belongs to the CPA3 antiporters (TC 2.A.63) subunit E family.</text>
</comment>
<evidence type="ECO:0000256" key="7">
    <source>
        <dbReference type="SAM" id="Phobius"/>
    </source>
</evidence>
<dbReference type="PIRSF" id="PIRSF019239">
    <property type="entry name" value="MrpE"/>
    <property type="match status" value="1"/>
</dbReference>
<evidence type="ECO:0000256" key="3">
    <source>
        <dbReference type="ARBA" id="ARBA00022475"/>
    </source>
</evidence>
<dbReference type="PANTHER" id="PTHR34584:SF1">
    <property type="entry name" value="NA(+)_H(+) ANTIPORTER SUBUNIT E1"/>
    <property type="match status" value="1"/>
</dbReference>
<feature type="transmembrane region" description="Helical" evidence="7">
    <location>
        <begin position="30"/>
        <end position="47"/>
    </location>
</feature>
<keyword evidence="6 7" id="KW-0472">Membrane</keyword>
<comment type="subcellular location">
    <subcellularLocation>
        <location evidence="1">Cell membrane</location>
        <topology evidence="1">Multi-pass membrane protein</topology>
    </subcellularLocation>
</comment>
<name>A0ABQ5UZ75_9PROT</name>
<dbReference type="InterPro" id="IPR002758">
    <property type="entry name" value="Cation_antiport_E"/>
</dbReference>
<protein>
    <submittedName>
        <fullName evidence="8">Cation transporter</fullName>
    </submittedName>
</protein>
<reference evidence="8" key="1">
    <citation type="journal article" date="2014" name="Int. J. Syst. Evol. Microbiol.">
        <title>Complete genome of a new Firmicutes species belonging to the dominant human colonic microbiota ('Ruminococcus bicirculans') reveals two chromosomes and a selective capacity to utilize plant glucans.</title>
        <authorList>
            <consortium name="NISC Comparative Sequencing Program"/>
            <person name="Wegmann U."/>
            <person name="Louis P."/>
            <person name="Goesmann A."/>
            <person name="Henrissat B."/>
            <person name="Duncan S.H."/>
            <person name="Flint H.J."/>
        </authorList>
    </citation>
    <scope>NUCLEOTIDE SEQUENCE</scope>
    <source>
        <strain evidence="8">NBRC 108216</strain>
    </source>
</reference>
<evidence type="ECO:0000256" key="4">
    <source>
        <dbReference type="ARBA" id="ARBA00022692"/>
    </source>
</evidence>
<accession>A0ABQ5UZ75</accession>
<dbReference type="EMBL" id="BSNJ01000001">
    <property type="protein sequence ID" value="GLQ19685.1"/>
    <property type="molecule type" value="Genomic_DNA"/>
</dbReference>
<organism evidence="8 9">
    <name type="scientific">Algimonas porphyrae</name>
    <dbReference type="NCBI Taxonomy" id="1128113"/>
    <lineage>
        <taxon>Bacteria</taxon>
        <taxon>Pseudomonadati</taxon>
        <taxon>Pseudomonadota</taxon>
        <taxon>Alphaproteobacteria</taxon>
        <taxon>Maricaulales</taxon>
        <taxon>Robiginitomaculaceae</taxon>
        <taxon>Algimonas</taxon>
    </lineage>
</organism>
<evidence type="ECO:0000313" key="8">
    <source>
        <dbReference type="EMBL" id="GLQ19685.1"/>
    </source>
</evidence>
<keyword evidence="5 7" id="KW-1133">Transmembrane helix</keyword>